<dbReference type="OrthoDB" id="1273271at2"/>
<dbReference type="STRING" id="236814.IX39_11885"/>
<proteinExistence type="predicted"/>
<accession>A0A085ZA15</accession>
<evidence type="ECO:0008006" key="4">
    <source>
        <dbReference type="Google" id="ProtNLM"/>
    </source>
</evidence>
<feature type="chain" id="PRO_5001800659" description="Peptidylprolyl isomerase" evidence="1">
    <location>
        <begin position="19"/>
        <end position="148"/>
    </location>
</feature>
<dbReference type="RefSeq" id="WP_034676535.1">
    <property type="nucleotide sequence ID" value="NZ_FPAP01000001.1"/>
</dbReference>
<comment type="caution">
    <text evidence="2">The sequence shown here is derived from an EMBL/GenBank/DDBJ whole genome shotgun (WGS) entry which is preliminary data.</text>
</comment>
<reference evidence="2 3" key="1">
    <citation type="submission" date="2014-07" db="EMBL/GenBank/DDBJ databases">
        <title>Genome of Chryseobacterium formosense LMG 24722.</title>
        <authorList>
            <person name="Pipes S.E."/>
            <person name="Stropko S.J."/>
            <person name="Newman J.D."/>
        </authorList>
    </citation>
    <scope>NUCLEOTIDE SEQUENCE [LARGE SCALE GENOMIC DNA]</scope>
    <source>
        <strain evidence="2 3">LMG 24722</strain>
    </source>
</reference>
<dbReference type="eggNOG" id="ENOG502ZMGY">
    <property type="taxonomic scope" value="Bacteria"/>
</dbReference>
<name>A0A085ZA15_9FLAO</name>
<sequence>MKKLFLVLSLFAVSFAMAQNVTKVEIQNPAMDVATPIAKDKIELYNQSFSKFVSALKASDKNAVSGLISEKVKNLVNEKMIQTLSGGISFDRKTEVYLSGYQKLIDNQTYPAIQYKYEDDKQNPPRDLITVIFENDGKILGVKPDYSK</sequence>
<organism evidence="2 3">
    <name type="scientific">Chryseobacterium formosense</name>
    <dbReference type="NCBI Taxonomy" id="236814"/>
    <lineage>
        <taxon>Bacteria</taxon>
        <taxon>Pseudomonadati</taxon>
        <taxon>Bacteroidota</taxon>
        <taxon>Flavobacteriia</taxon>
        <taxon>Flavobacteriales</taxon>
        <taxon>Weeksellaceae</taxon>
        <taxon>Chryseobacterium group</taxon>
        <taxon>Chryseobacterium</taxon>
    </lineage>
</organism>
<evidence type="ECO:0000313" key="2">
    <source>
        <dbReference type="EMBL" id="KFF01279.1"/>
    </source>
</evidence>
<dbReference type="Proteomes" id="UP000028713">
    <property type="component" value="Unassembled WGS sequence"/>
</dbReference>
<keyword evidence="1" id="KW-0732">Signal</keyword>
<dbReference type="AlphaFoldDB" id="A0A085ZA15"/>
<dbReference type="EMBL" id="JPRP01000001">
    <property type="protein sequence ID" value="KFF01279.1"/>
    <property type="molecule type" value="Genomic_DNA"/>
</dbReference>
<feature type="signal peptide" evidence="1">
    <location>
        <begin position="1"/>
        <end position="18"/>
    </location>
</feature>
<evidence type="ECO:0000313" key="3">
    <source>
        <dbReference type="Proteomes" id="UP000028713"/>
    </source>
</evidence>
<gene>
    <name evidence="2" type="ORF">IX39_11885</name>
</gene>
<protein>
    <recommendedName>
        <fullName evidence="4">Peptidylprolyl isomerase</fullName>
    </recommendedName>
</protein>
<evidence type="ECO:0000256" key="1">
    <source>
        <dbReference type="SAM" id="SignalP"/>
    </source>
</evidence>
<keyword evidence="3" id="KW-1185">Reference proteome</keyword>